<dbReference type="InterPro" id="IPR008984">
    <property type="entry name" value="SMAD_FHA_dom_sf"/>
</dbReference>
<evidence type="ECO:0000313" key="3">
    <source>
        <dbReference type="EMBL" id="MFH5210439.1"/>
    </source>
</evidence>
<feature type="domain" description="FHA" evidence="2">
    <location>
        <begin position="41"/>
        <end position="92"/>
    </location>
</feature>
<dbReference type="SMART" id="SM00421">
    <property type="entry name" value="HTH_LUXR"/>
    <property type="match status" value="1"/>
</dbReference>
<sequence length="220" mass="23656">MTDHIDRSPPAESAPPEAVLRYSCENGPEQTLALSPHDPPVVIGRSPDATVALVTDAQASRLHAVIEWIGTQWTISDNGMSTNGTFVNGTRLTGRKRLDPGDRIFVGNSTLTFYVSRHHEPSDAASSEGLPTRVGGQAAPTLTRAQLSVVFALCKPYKDNPKFANPASNQQIADQLGIGVETVKRHLQAAFAIFGLGDLPQNQKRATLVRRVLDGGLIEL</sequence>
<dbReference type="InterPro" id="IPR000792">
    <property type="entry name" value="Tscrpt_reg_LuxR_C"/>
</dbReference>
<proteinExistence type="predicted"/>
<accession>A0ABW7JTJ1</accession>
<dbReference type="Gene3D" id="1.10.10.10">
    <property type="entry name" value="Winged helix-like DNA-binding domain superfamily/Winged helix DNA-binding domain"/>
    <property type="match status" value="1"/>
</dbReference>
<dbReference type="PANTHER" id="PTHR23308">
    <property type="entry name" value="NUCLEAR INHIBITOR OF PROTEIN PHOSPHATASE-1"/>
    <property type="match status" value="1"/>
</dbReference>
<dbReference type="SUPFAM" id="SSF46894">
    <property type="entry name" value="C-terminal effector domain of the bipartite response regulators"/>
    <property type="match status" value="1"/>
</dbReference>
<evidence type="ECO:0000259" key="2">
    <source>
        <dbReference type="PROSITE" id="PS50006"/>
    </source>
</evidence>
<evidence type="ECO:0000256" key="1">
    <source>
        <dbReference type="ARBA" id="ARBA00022553"/>
    </source>
</evidence>
<organism evidence="3 4">
    <name type="scientific">Antrihabitans spumae</name>
    <dbReference type="NCBI Taxonomy" id="3373370"/>
    <lineage>
        <taxon>Bacteria</taxon>
        <taxon>Bacillati</taxon>
        <taxon>Actinomycetota</taxon>
        <taxon>Actinomycetes</taxon>
        <taxon>Mycobacteriales</taxon>
        <taxon>Nocardiaceae</taxon>
        <taxon>Antrihabitans</taxon>
    </lineage>
</organism>
<dbReference type="Gene3D" id="2.60.200.20">
    <property type="match status" value="1"/>
</dbReference>
<name>A0ABW7JTJ1_9NOCA</name>
<dbReference type="EMBL" id="JBIMSO010000060">
    <property type="protein sequence ID" value="MFH5210439.1"/>
    <property type="molecule type" value="Genomic_DNA"/>
</dbReference>
<dbReference type="SUPFAM" id="SSF49879">
    <property type="entry name" value="SMAD/FHA domain"/>
    <property type="match status" value="1"/>
</dbReference>
<keyword evidence="1" id="KW-0597">Phosphoprotein</keyword>
<dbReference type="CDD" id="cd00060">
    <property type="entry name" value="FHA"/>
    <property type="match status" value="1"/>
</dbReference>
<gene>
    <name evidence="3" type="ORF">ACHIPZ_19830</name>
</gene>
<dbReference type="Pfam" id="PF00498">
    <property type="entry name" value="FHA"/>
    <property type="match status" value="1"/>
</dbReference>
<protein>
    <submittedName>
        <fullName evidence="3">FHA domain-containing protein</fullName>
    </submittedName>
</protein>
<evidence type="ECO:0000313" key="4">
    <source>
        <dbReference type="Proteomes" id="UP001609175"/>
    </source>
</evidence>
<comment type="caution">
    <text evidence="3">The sequence shown here is derived from an EMBL/GenBank/DDBJ whole genome shotgun (WGS) entry which is preliminary data.</text>
</comment>
<dbReference type="SMART" id="SM00240">
    <property type="entry name" value="FHA"/>
    <property type="match status" value="1"/>
</dbReference>
<dbReference type="InterPro" id="IPR016032">
    <property type="entry name" value="Sig_transdc_resp-reg_C-effctor"/>
</dbReference>
<dbReference type="PROSITE" id="PS50006">
    <property type="entry name" value="FHA_DOMAIN"/>
    <property type="match status" value="1"/>
</dbReference>
<dbReference type="Proteomes" id="UP001609175">
    <property type="component" value="Unassembled WGS sequence"/>
</dbReference>
<dbReference type="RefSeq" id="WP_395116151.1">
    <property type="nucleotide sequence ID" value="NZ_JBIMSO010000060.1"/>
</dbReference>
<dbReference type="InterPro" id="IPR000253">
    <property type="entry name" value="FHA_dom"/>
</dbReference>
<dbReference type="InterPro" id="IPR036388">
    <property type="entry name" value="WH-like_DNA-bd_sf"/>
</dbReference>
<reference evidence="3 4" key="1">
    <citation type="submission" date="2024-10" db="EMBL/GenBank/DDBJ databases">
        <authorList>
            <person name="Riesco R."/>
        </authorList>
    </citation>
    <scope>NUCLEOTIDE SEQUENCE [LARGE SCALE GENOMIC DNA]</scope>
    <source>
        <strain evidence="3 4">NCIMB 15449</strain>
    </source>
</reference>
<dbReference type="InterPro" id="IPR050923">
    <property type="entry name" value="Cell_Proc_Reg/RNA_Proc"/>
</dbReference>